<dbReference type="Pfam" id="PF04229">
    <property type="entry name" value="GrpB"/>
    <property type="match status" value="1"/>
</dbReference>
<reference evidence="1 2" key="1">
    <citation type="submission" date="2023-03" db="EMBL/GenBank/DDBJ databases">
        <title>Bacillus Genome Sequencing.</title>
        <authorList>
            <person name="Dunlap C."/>
        </authorList>
    </citation>
    <scope>NUCLEOTIDE SEQUENCE [LARGE SCALE GENOMIC DNA]</scope>
    <source>
        <strain evidence="1 2">BD-533</strain>
    </source>
</reference>
<name>A0ABU6GDK8_9BACL</name>
<proteinExistence type="predicted"/>
<dbReference type="Proteomes" id="UP001338137">
    <property type="component" value="Unassembled WGS sequence"/>
</dbReference>
<evidence type="ECO:0000313" key="2">
    <source>
        <dbReference type="Proteomes" id="UP001338137"/>
    </source>
</evidence>
<dbReference type="EMBL" id="JARLKY010000118">
    <property type="protein sequence ID" value="MEC0232298.1"/>
    <property type="molecule type" value="Genomic_DNA"/>
</dbReference>
<accession>A0ABU6GDK8</accession>
<keyword evidence="2" id="KW-1185">Reference proteome</keyword>
<dbReference type="PANTHER" id="PTHR34822:SF1">
    <property type="entry name" value="GRPB FAMILY PROTEIN"/>
    <property type="match status" value="1"/>
</dbReference>
<organism evidence="1 2">
    <name type="scientific">Paenibacillus alba</name>
    <dbReference type="NCBI Taxonomy" id="1197127"/>
    <lineage>
        <taxon>Bacteria</taxon>
        <taxon>Bacillati</taxon>
        <taxon>Bacillota</taxon>
        <taxon>Bacilli</taxon>
        <taxon>Bacillales</taxon>
        <taxon>Paenibacillaceae</taxon>
        <taxon>Paenibacillus</taxon>
    </lineage>
</organism>
<evidence type="ECO:0000313" key="1">
    <source>
        <dbReference type="EMBL" id="MEC0232298.1"/>
    </source>
</evidence>
<gene>
    <name evidence="1" type="ORF">P4I72_34880</name>
</gene>
<sequence length="171" mass="19873">MEIVNFFEHSIFHEKAWKLFLEQQAMIEVVIPKADVQHVGSTAVPNSLTKGDLDIQVRVKQEEFLLAVHALSKLYSLNDGSISTDSFRAFTDNLTDPPLGVQLTVINSEFDFFWKFRDVLLKNDNYRVKYDELKKDFDGKEMDDYRKGKNTFFEWLLETPELKALSSNGER</sequence>
<comment type="caution">
    <text evidence="1">The sequence shown here is derived from an EMBL/GenBank/DDBJ whole genome shotgun (WGS) entry which is preliminary data.</text>
</comment>
<dbReference type="InterPro" id="IPR043519">
    <property type="entry name" value="NT_sf"/>
</dbReference>
<dbReference type="InterPro" id="IPR007344">
    <property type="entry name" value="GrpB/CoaE"/>
</dbReference>
<dbReference type="PANTHER" id="PTHR34822">
    <property type="entry name" value="GRPB DOMAIN PROTEIN (AFU_ORTHOLOGUE AFUA_1G01530)"/>
    <property type="match status" value="1"/>
</dbReference>
<dbReference type="Gene3D" id="3.30.460.10">
    <property type="entry name" value="Beta Polymerase, domain 2"/>
    <property type="match status" value="1"/>
</dbReference>
<dbReference type="SUPFAM" id="SSF81301">
    <property type="entry name" value="Nucleotidyltransferase"/>
    <property type="match status" value="1"/>
</dbReference>
<dbReference type="RefSeq" id="WP_326076444.1">
    <property type="nucleotide sequence ID" value="NZ_JARLKY010000118.1"/>
</dbReference>
<protein>
    <submittedName>
        <fullName evidence="1">GrpB family protein</fullName>
    </submittedName>
</protein>